<name>A0ABP0RK36_9DINO</name>
<proteinExistence type="predicted"/>
<sequence>MTFDFEQLEMAEQVRECQNYERETVEKESRKSDRRDGNAEFPLDLEPFSSSFGSSSASRPRSRARTWFEIKRFFEADARGSPSGRAHSVRQLLLKTVHERLHQDGFVLIDCYLPKNAAQDLAKQLEVLNVKDQVAAGYKEAVQPWVGSHLLQSAFTLPQPVSRTKENHVALSNLCSTCEVSFSGASGELSVFRPDTKEGFLLSMKAFLHAAASRAETHSVATDKIPKVLVKFCFGELPNREGRAFEA</sequence>
<evidence type="ECO:0000313" key="3">
    <source>
        <dbReference type="Proteomes" id="UP001642484"/>
    </source>
</evidence>
<feature type="compositionally biased region" description="Basic and acidic residues" evidence="1">
    <location>
        <begin position="19"/>
        <end position="38"/>
    </location>
</feature>
<gene>
    <name evidence="2" type="ORF">CCMP2556_LOCUS47638</name>
</gene>
<evidence type="ECO:0000256" key="1">
    <source>
        <dbReference type="SAM" id="MobiDB-lite"/>
    </source>
</evidence>
<feature type="region of interest" description="Disordered" evidence="1">
    <location>
        <begin position="19"/>
        <end position="59"/>
    </location>
</feature>
<reference evidence="2 3" key="1">
    <citation type="submission" date="2024-02" db="EMBL/GenBank/DDBJ databases">
        <authorList>
            <person name="Chen Y."/>
            <person name="Shah S."/>
            <person name="Dougan E. K."/>
            <person name="Thang M."/>
            <person name="Chan C."/>
        </authorList>
    </citation>
    <scope>NUCLEOTIDE SEQUENCE [LARGE SCALE GENOMIC DNA]</scope>
</reference>
<comment type="caution">
    <text evidence="2">The sequence shown here is derived from an EMBL/GenBank/DDBJ whole genome shotgun (WGS) entry which is preliminary data.</text>
</comment>
<feature type="compositionally biased region" description="Low complexity" evidence="1">
    <location>
        <begin position="47"/>
        <end position="59"/>
    </location>
</feature>
<protein>
    <submittedName>
        <fullName evidence="2">Uncharacterized protein</fullName>
    </submittedName>
</protein>
<organism evidence="2 3">
    <name type="scientific">Durusdinium trenchii</name>
    <dbReference type="NCBI Taxonomy" id="1381693"/>
    <lineage>
        <taxon>Eukaryota</taxon>
        <taxon>Sar</taxon>
        <taxon>Alveolata</taxon>
        <taxon>Dinophyceae</taxon>
        <taxon>Suessiales</taxon>
        <taxon>Symbiodiniaceae</taxon>
        <taxon>Durusdinium</taxon>
    </lineage>
</organism>
<dbReference type="Proteomes" id="UP001642484">
    <property type="component" value="Unassembled WGS sequence"/>
</dbReference>
<accession>A0ABP0RK36</accession>
<dbReference type="EMBL" id="CAXAMN010026151">
    <property type="protein sequence ID" value="CAK9100965.1"/>
    <property type="molecule type" value="Genomic_DNA"/>
</dbReference>
<evidence type="ECO:0000313" key="2">
    <source>
        <dbReference type="EMBL" id="CAK9100965.1"/>
    </source>
</evidence>
<keyword evidence="3" id="KW-1185">Reference proteome</keyword>